<dbReference type="InterPro" id="IPR006837">
    <property type="entry name" value="Divergent_DAC"/>
</dbReference>
<dbReference type="PANTHER" id="PTHR30105">
    <property type="entry name" value="UNCHARACTERIZED YIBQ-RELATED"/>
    <property type="match status" value="1"/>
</dbReference>
<evidence type="ECO:0000256" key="2">
    <source>
        <dbReference type="SAM" id="MobiDB-lite"/>
    </source>
</evidence>
<dbReference type="Pfam" id="PF04748">
    <property type="entry name" value="Polysacc_deac_2"/>
    <property type="match status" value="1"/>
</dbReference>
<organism evidence="4 5">
    <name type="scientific">Sulfurovum zhangzhouensis</name>
    <dbReference type="NCBI Taxonomy" id="3019067"/>
    <lineage>
        <taxon>Bacteria</taxon>
        <taxon>Pseudomonadati</taxon>
        <taxon>Campylobacterota</taxon>
        <taxon>Epsilonproteobacteria</taxon>
        <taxon>Campylobacterales</taxon>
        <taxon>Sulfurovaceae</taxon>
        <taxon>Sulfurovum</taxon>
    </lineage>
</organism>
<comment type="caution">
    <text evidence="4">The sequence shown here is derived from an EMBL/GenBank/DDBJ whole genome shotgun (WGS) entry which is preliminary data.</text>
</comment>
<evidence type="ECO:0000313" key="4">
    <source>
        <dbReference type="EMBL" id="MDM5272717.1"/>
    </source>
</evidence>
<keyword evidence="3" id="KW-0472">Membrane</keyword>
<dbReference type="PANTHER" id="PTHR30105:SF2">
    <property type="entry name" value="DIVERGENT POLYSACCHARIDE DEACETYLASE SUPERFAMILY"/>
    <property type="match status" value="1"/>
</dbReference>
<gene>
    <name evidence="4" type="ORF">PGH07_11085</name>
</gene>
<keyword evidence="3" id="KW-1133">Transmembrane helix</keyword>
<keyword evidence="3" id="KW-0812">Transmembrane</keyword>
<dbReference type="SUPFAM" id="SSF88713">
    <property type="entry name" value="Glycoside hydrolase/deacetylase"/>
    <property type="match status" value="1"/>
</dbReference>
<feature type="coiled-coil region" evidence="1">
    <location>
        <begin position="103"/>
        <end position="137"/>
    </location>
</feature>
<dbReference type="InterPro" id="IPR011330">
    <property type="entry name" value="Glyco_hydro/deAcase_b/a-brl"/>
</dbReference>
<dbReference type="CDD" id="cd10936">
    <property type="entry name" value="CE4_DAC2"/>
    <property type="match status" value="1"/>
</dbReference>
<evidence type="ECO:0000256" key="1">
    <source>
        <dbReference type="SAM" id="Coils"/>
    </source>
</evidence>
<name>A0ABT7R0U4_9BACT</name>
<feature type="transmembrane region" description="Helical" evidence="3">
    <location>
        <begin position="37"/>
        <end position="57"/>
    </location>
</feature>
<reference evidence="4" key="1">
    <citation type="submission" date="2023-01" db="EMBL/GenBank/DDBJ databases">
        <title>Sulfurovum sp. zt1-1 genome assembly.</title>
        <authorList>
            <person name="Wang J."/>
        </authorList>
    </citation>
    <scope>NUCLEOTIDE SEQUENCE</scope>
    <source>
        <strain evidence="4">Zt1-1</strain>
    </source>
</reference>
<dbReference type="Proteomes" id="UP001169069">
    <property type="component" value="Unassembled WGS sequence"/>
</dbReference>
<keyword evidence="1" id="KW-0175">Coiled coil</keyword>
<evidence type="ECO:0000256" key="3">
    <source>
        <dbReference type="SAM" id="Phobius"/>
    </source>
</evidence>
<protein>
    <submittedName>
        <fullName evidence="4">Divergent polysaccharide deacetylase family protein</fullName>
    </submittedName>
</protein>
<dbReference type="Gene3D" id="3.20.20.370">
    <property type="entry name" value="Glycoside hydrolase/deacetylase"/>
    <property type="match status" value="1"/>
</dbReference>
<evidence type="ECO:0000313" key="5">
    <source>
        <dbReference type="Proteomes" id="UP001169069"/>
    </source>
</evidence>
<accession>A0ABT7R0U4</accession>
<dbReference type="EMBL" id="JAQIBD010000005">
    <property type="protein sequence ID" value="MDM5272717.1"/>
    <property type="molecule type" value="Genomic_DNA"/>
</dbReference>
<feature type="region of interest" description="Disordered" evidence="2">
    <location>
        <begin position="1"/>
        <end position="30"/>
    </location>
</feature>
<sequence>MAKERKRRSATVKSTTKKAPTKRSKSSRKKGTLKKDFTIFTTVIVMIAMVVLGYYIGRGEAGVQPNPNSILLKSSSDNKALFESLEKVKNERALREQKRQDELELKLQIQREAEQKKAALEAQKEEEKQKLLEKSKSVPYPGDMVHYNEMMASSKSEKPKLVIIIDDVSSRSQLEHIQAVNLKLTPSIFPPYKLSPSNNKLAEGLKHYMIHLPMQSGKAYDKQEKTLMVTDTPEMIESRVKELRRLFPTARFVNNHTGSVFTSNYLAMDRLYQALYQEGFVFIDSRTISATKVPQISRKHSQLYMARDVFIDNKQTVDSIHKQLKLAVNIAKKRGYTIVIGHPHKVTLEALSSATEMLKDVETVYIDELYQLKVKR</sequence>
<keyword evidence="5" id="KW-1185">Reference proteome</keyword>
<proteinExistence type="predicted"/>
<dbReference type="RefSeq" id="WP_289414560.1">
    <property type="nucleotide sequence ID" value="NZ_JAQIBD010000005.1"/>
</dbReference>